<evidence type="ECO:0000313" key="1">
    <source>
        <dbReference type="EMBL" id="SNR73169.1"/>
    </source>
</evidence>
<reference evidence="1 2" key="1">
    <citation type="submission" date="2017-06" db="EMBL/GenBank/DDBJ databases">
        <authorList>
            <person name="Kim H.J."/>
            <person name="Triplett B.A."/>
        </authorList>
    </citation>
    <scope>NUCLEOTIDE SEQUENCE [LARGE SCALE GENOMIC DNA]</scope>
    <source>
        <strain evidence="1 2">DSM 44272</strain>
    </source>
</reference>
<dbReference type="RefSeq" id="WP_089337890.1">
    <property type="nucleotide sequence ID" value="NZ_FZNO01000021.1"/>
</dbReference>
<evidence type="ECO:0000313" key="2">
    <source>
        <dbReference type="Proteomes" id="UP000198403"/>
    </source>
</evidence>
<gene>
    <name evidence="1" type="ORF">SAMN06272737_121101</name>
</gene>
<dbReference type="OrthoDB" id="5123657at2"/>
<name>A0A238YRX1_9ACTN</name>
<dbReference type="AlphaFoldDB" id="A0A238YRX1"/>
<proteinExistence type="predicted"/>
<sequence length="134" mass="15106">MQQTSLSDDSPVARGGINRDPTSLLQQIQDNIADGDGPVLSIFIVEPNAERSVEQALIQACHDGPVMHGQVQVSSLGRLRSAGFRIVQEANEGESYCHHHVYFEEPVTYSRVREWIECFDPPIPNPDPDRRRRR</sequence>
<organism evidence="1 2">
    <name type="scientific">Blastococcus mobilis</name>
    <dbReference type="NCBI Taxonomy" id="1938746"/>
    <lineage>
        <taxon>Bacteria</taxon>
        <taxon>Bacillati</taxon>
        <taxon>Actinomycetota</taxon>
        <taxon>Actinomycetes</taxon>
        <taxon>Geodermatophilales</taxon>
        <taxon>Geodermatophilaceae</taxon>
        <taxon>Blastococcus</taxon>
    </lineage>
</organism>
<dbReference type="EMBL" id="FZNO01000021">
    <property type="protein sequence ID" value="SNR73169.1"/>
    <property type="molecule type" value="Genomic_DNA"/>
</dbReference>
<keyword evidence="2" id="KW-1185">Reference proteome</keyword>
<dbReference type="Proteomes" id="UP000198403">
    <property type="component" value="Unassembled WGS sequence"/>
</dbReference>
<protein>
    <submittedName>
        <fullName evidence="1">Uncharacterized protein</fullName>
    </submittedName>
</protein>
<accession>A0A238YRX1</accession>